<dbReference type="GO" id="GO:0016747">
    <property type="term" value="F:acyltransferase activity, transferring groups other than amino-acyl groups"/>
    <property type="evidence" value="ECO:0007669"/>
    <property type="project" value="InterPro"/>
</dbReference>
<dbReference type="PROSITE" id="PS51186">
    <property type="entry name" value="GNAT"/>
    <property type="match status" value="1"/>
</dbReference>
<organism evidence="2 3">
    <name type="scientific">Treponema bryantii</name>
    <dbReference type="NCBI Taxonomy" id="163"/>
    <lineage>
        <taxon>Bacteria</taxon>
        <taxon>Pseudomonadati</taxon>
        <taxon>Spirochaetota</taxon>
        <taxon>Spirochaetia</taxon>
        <taxon>Spirochaetales</taxon>
        <taxon>Treponemataceae</taxon>
        <taxon>Treponema</taxon>
    </lineage>
</organism>
<evidence type="ECO:0000313" key="2">
    <source>
        <dbReference type="EMBL" id="SEQ13063.1"/>
    </source>
</evidence>
<dbReference type="Pfam" id="PF13302">
    <property type="entry name" value="Acetyltransf_3"/>
    <property type="match status" value="1"/>
</dbReference>
<protein>
    <submittedName>
        <fullName evidence="2">Protein N-acetyltransferase, RimJ/RimL family</fullName>
    </submittedName>
</protein>
<dbReference type="SUPFAM" id="SSF55729">
    <property type="entry name" value="Acyl-CoA N-acyltransferases (Nat)"/>
    <property type="match status" value="1"/>
</dbReference>
<dbReference type="InterPro" id="IPR016181">
    <property type="entry name" value="Acyl_CoA_acyltransferase"/>
</dbReference>
<dbReference type="Proteomes" id="UP000182360">
    <property type="component" value="Unassembled WGS sequence"/>
</dbReference>
<dbReference type="Gene3D" id="3.40.630.30">
    <property type="match status" value="1"/>
</dbReference>
<evidence type="ECO:0000313" key="3">
    <source>
        <dbReference type="Proteomes" id="UP000182360"/>
    </source>
</evidence>
<accession>A0A1H9DJX3</accession>
<dbReference type="InterPro" id="IPR000182">
    <property type="entry name" value="GNAT_dom"/>
</dbReference>
<dbReference type="STRING" id="163.SAMN04487775_10141"/>
<dbReference type="PANTHER" id="PTHR43792">
    <property type="entry name" value="GNAT FAMILY, PUTATIVE (AFU_ORTHOLOGUE AFUA_3G00765)-RELATED-RELATED"/>
    <property type="match status" value="1"/>
</dbReference>
<feature type="domain" description="N-acetyltransferase" evidence="1">
    <location>
        <begin position="10"/>
        <end position="176"/>
    </location>
</feature>
<dbReference type="EMBL" id="FOFU01000002">
    <property type="protein sequence ID" value="SEQ13063.1"/>
    <property type="molecule type" value="Genomic_DNA"/>
</dbReference>
<dbReference type="PANTHER" id="PTHR43792:SF1">
    <property type="entry name" value="N-ACETYLTRANSFERASE DOMAIN-CONTAINING PROTEIN"/>
    <property type="match status" value="1"/>
</dbReference>
<dbReference type="OrthoDB" id="9795206at2"/>
<dbReference type="AlphaFoldDB" id="A0A1H9DJX3"/>
<name>A0A1H9DJX3_9SPIR</name>
<evidence type="ECO:0000259" key="1">
    <source>
        <dbReference type="PROSITE" id="PS51186"/>
    </source>
</evidence>
<dbReference type="RefSeq" id="WP_074641872.1">
    <property type="nucleotide sequence ID" value="NZ_FOFU01000002.1"/>
</dbReference>
<keyword evidence="2" id="KW-0808">Transferase</keyword>
<reference evidence="2 3" key="1">
    <citation type="submission" date="2016-10" db="EMBL/GenBank/DDBJ databases">
        <authorList>
            <person name="de Groot N.N."/>
        </authorList>
    </citation>
    <scope>NUCLEOTIDE SEQUENCE [LARGE SCALE GENOMIC DNA]</scope>
    <source>
        <strain evidence="2 3">B25</strain>
    </source>
</reference>
<proteinExistence type="predicted"/>
<gene>
    <name evidence="2" type="ORF">SAMN04487977_102582</name>
</gene>
<dbReference type="InterPro" id="IPR051531">
    <property type="entry name" value="N-acetyltransferase"/>
</dbReference>
<keyword evidence="3" id="KW-1185">Reference proteome</keyword>
<sequence>MKTELKTKRLTLRPVQLGDEKEIHEYAGDKEITMMFWLPNDSFEETAEFVKRNVADWGSPDQLDYEFVIIYEGKIIGGCDADLSHSEDHSYATLGWIINKKYRKQGFASEAAAALLDFAFTNLSINKVYAQCDCKNAASFGVMKKIGMTLVDDKGTRTYPKTGITSGEFTCLITREEWENRK</sequence>